<sequence>MSTTSVQRLKNVVPGKVMLRVEKITAITKTQVVIVKYAEPIAASEAVEALHDSVNPRTQEKVEAIYWDGVTDYTKVPCGDETEGLEEQKRHEEFGNWLDSQEERPPELRLQVAGEEDCS</sequence>
<evidence type="ECO:0000313" key="2">
    <source>
        <dbReference type="EMBL" id="KAG7338525.1"/>
    </source>
</evidence>
<reference evidence="2" key="1">
    <citation type="journal article" date="2021" name="Sci. Rep.">
        <title>Diploid genomic architecture of Nitzschia inconspicua, an elite biomass production diatom.</title>
        <authorList>
            <person name="Oliver A."/>
            <person name="Podell S."/>
            <person name="Pinowska A."/>
            <person name="Traller J.C."/>
            <person name="Smith S.R."/>
            <person name="McClure R."/>
            <person name="Beliaev A."/>
            <person name="Bohutskyi P."/>
            <person name="Hill E.A."/>
            <person name="Rabines A."/>
            <person name="Zheng H."/>
            <person name="Allen L.Z."/>
            <person name="Kuo A."/>
            <person name="Grigoriev I.V."/>
            <person name="Allen A.E."/>
            <person name="Hazlebeck D."/>
            <person name="Allen E.E."/>
        </authorList>
    </citation>
    <scope>NUCLEOTIDE SEQUENCE</scope>
    <source>
        <strain evidence="2">Hildebrandi</strain>
    </source>
</reference>
<dbReference type="Proteomes" id="UP000693970">
    <property type="component" value="Unassembled WGS sequence"/>
</dbReference>
<dbReference type="EMBL" id="JAGRRH010000054">
    <property type="protein sequence ID" value="KAG7338525.1"/>
    <property type="molecule type" value="Genomic_DNA"/>
</dbReference>
<reference evidence="2" key="2">
    <citation type="submission" date="2021-04" db="EMBL/GenBank/DDBJ databases">
        <authorList>
            <person name="Podell S."/>
        </authorList>
    </citation>
    <scope>NUCLEOTIDE SEQUENCE</scope>
    <source>
        <strain evidence="2">Hildebrandi</strain>
    </source>
</reference>
<name>A0A9K3K7T7_9STRA</name>
<keyword evidence="4" id="KW-1185">Reference proteome</keyword>
<organism evidence="2 4">
    <name type="scientific">Nitzschia inconspicua</name>
    <dbReference type="NCBI Taxonomy" id="303405"/>
    <lineage>
        <taxon>Eukaryota</taxon>
        <taxon>Sar</taxon>
        <taxon>Stramenopiles</taxon>
        <taxon>Ochrophyta</taxon>
        <taxon>Bacillariophyta</taxon>
        <taxon>Bacillariophyceae</taxon>
        <taxon>Bacillariophycidae</taxon>
        <taxon>Bacillariales</taxon>
        <taxon>Bacillariaceae</taxon>
        <taxon>Nitzschia</taxon>
    </lineage>
</organism>
<evidence type="ECO:0000313" key="4">
    <source>
        <dbReference type="Proteomes" id="UP000693970"/>
    </source>
</evidence>
<accession>A0A9K3K7T7</accession>
<evidence type="ECO:0000256" key="1">
    <source>
        <dbReference type="SAM" id="MobiDB-lite"/>
    </source>
</evidence>
<evidence type="ECO:0000313" key="3">
    <source>
        <dbReference type="EMBL" id="KAG7374912.1"/>
    </source>
</evidence>
<dbReference type="OrthoDB" id="10258585at2759"/>
<dbReference type="EMBL" id="JAGRRH010000001">
    <property type="protein sequence ID" value="KAG7374912.1"/>
    <property type="molecule type" value="Genomic_DNA"/>
</dbReference>
<protein>
    <submittedName>
        <fullName evidence="2">Uncharacterized protein</fullName>
    </submittedName>
</protein>
<comment type="caution">
    <text evidence="2">The sequence shown here is derived from an EMBL/GenBank/DDBJ whole genome shotgun (WGS) entry which is preliminary data.</text>
</comment>
<proteinExistence type="predicted"/>
<feature type="region of interest" description="Disordered" evidence="1">
    <location>
        <begin position="94"/>
        <end position="119"/>
    </location>
</feature>
<gene>
    <name evidence="3" type="ORF">IV203_014007</name>
    <name evidence="2" type="ORF">IV203_014211</name>
</gene>
<dbReference type="AlphaFoldDB" id="A0A9K3K7T7"/>